<evidence type="ECO:0000313" key="6">
    <source>
        <dbReference type="Proteomes" id="UP000181942"/>
    </source>
</evidence>
<dbReference type="RefSeq" id="WP_079174341.1">
    <property type="nucleotide sequence ID" value="NZ_FONR01000014.1"/>
</dbReference>
<dbReference type="AlphaFoldDB" id="A0A1I2N144"/>
<evidence type="ECO:0000313" key="5">
    <source>
        <dbReference type="EMBL" id="SFF96840.1"/>
    </source>
</evidence>
<evidence type="ECO:0000259" key="4">
    <source>
        <dbReference type="PROSITE" id="PS50893"/>
    </source>
</evidence>
<dbReference type="PANTHER" id="PTHR43790">
    <property type="entry name" value="CARBOHYDRATE TRANSPORT ATP-BINDING PROTEIN MG119-RELATED"/>
    <property type="match status" value="1"/>
</dbReference>
<dbReference type="InterPro" id="IPR017871">
    <property type="entry name" value="ABC_transporter-like_CS"/>
</dbReference>
<dbReference type="GO" id="GO:0016887">
    <property type="term" value="F:ATP hydrolysis activity"/>
    <property type="evidence" value="ECO:0007669"/>
    <property type="project" value="InterPro"/>
</dbReference>
<dbReference type="InterPro" id="IPR003593">
    <property type="entry name" value="AAA+_ATPase"/>
</dbReference>
<dbReference type="PROSITE" id="PS00211">
    <property type="entry name" value="ABC_TRANSPORTER_1"/>
    <property type="match status" value="1"/>
</dbReference>
<dbReference type="InterPro" id="IPR027417">
    <property type="entry name" value="P-loop_NTPase"/>
</dbReference>
<dbReference type="SMART" id="SM00382">
    <property type="entry name" value="AAA"/>
    <property type="match status" value="1"/>
</dbReference>
<dbReference type="Gene3D" id="3.40.50.300">
    <property type="entry name" value="P-loop containing nucleotide triphosphate hydrolases"/>
    <property type="match status" value="1"/>
</dbReference>
<feature type="region of interest" description="Disordered" evidence="3">
    <location>
        <begin position="293"/>
        <end position="313"/>
    </location>
</feature>
<keyword evidence="2 5" id="KW-0067">ATP-binding</keyword>
<dbReference type="EMBL" id="FONR01000014">
    <property type="protein sequence ID" value="SFF96840.1"/>
    <property type="molecule type" value="Genomic_DNA"/>
</dbReference>
<protein>
    <submittedName>
        <fullName evidence="5">Monosaccharide ABC transporter ATP-binding protein, CUT2 family</fullName>
    </submittedName>
</protein>
<dbReference type="GO" id="GO:0005524">
    <property type="term" value="F:ATP binding"/>
    <property type="evidence" value="ECO:0007669"/>
    <property type="project" value="UniProtKB-KW"/>
</dbReference>
<feature type="domain" description="ABC transporter" evidence="4">
    <location>
        <begin position="26"/>
        <end position="266"/>
    </location>
</feature>
<reference evidence="5 6" key="1">
    <citation type="submission" date="2016-10" db="EMBL/GenBank/DDBJ databases">
        <authorList>
            <person name="de Groot N.N."/>
        </authorList>
    </citation>
    <scope>NUCLEOTIDE SEQUENCE [LARGE SCALE GENOMIC DNA]</scope>
    <source>
        <strain evidence="5 6">OK461</strain>
    </source>
</reference>
<organism evidence="5 6">
    <name type="scientific">Streptomyces mirabilis</name>
    <dbReference type="NCBI Taxonomy" id="68239"/>
    <lineage>
        <taxon>Bacteria</taxon>
        <taxon>Bacillati</taxon>
        <taxon>Actinomycetota</taxon>
        <taxon>Actinomycetes</taxon>
        <taxon>Kitasatosporales</taxon>
        <taxon>Streptomycetaceae</taxon>
        <taxon>Streptomyces</taxon>
    </lineage>
</organism>
<dbReference type="InterPro" id="IPR050107">
    <property type="entry name" value="ABC_carbohydrate_import_ATPase"/>
</dbReference>
<proteinExistence type="predicted"/>
<dbReference type="SUPFAM" id="SSF52540">
    <property type="entry name" value="P-loop containing nucleoside triphosphate hydrolases"/>
    <property type="match status" value="1"/>
</dbReference>
<evidence type="ECO:0000256" key="1">
    <source>
        <dbReference type="ARBA" id="ARBA00022741"/>
    </source>
</evidence>
<dbReference type="Proteomes" id="UP000181942">
    <property type="component" value="Unassembled WGS sequence"/>
</dbReference>
<dbReference type="Pfam" id="PF00005">
    <property type="entry name" value="ABC_tran"/>
    <property type="match status" value="1"/>
</dbReference>
<gene>
    <name evidence="5" type="ORF">SAMN02787118_11497</name>
</gene>
<dbReference type="PROSITE" id="PS50893">
    <property type="entry name" value="ABC_TRANSPORTER_2"/>
    <property type="match status" value="1"/>
</dbReference>
<dbReference type="InterPro" id="IPR003439">
    <property type="entry name" value="ABC_transporter-like_ATP-bd"/>
</dbReference>
<name>A0A1I2N144_9ACTN</name>
<keyword evidence="1" id="KW-0547">Nucleotide-binding</keyword>
<sequence>MTSNGTGTHGAILPDAPPEGEDRPLVQLRNAAKAYGTIRALHGVNLTVRPSQVTCVLGDNGAGKSTLIKIISGLHQHTEGEFLVDGEPVRFSSPRDALDRGIATVYQDLATVALMPVWRNFFLGSEMTKGRWPVRRLDIEKMKKTADEELRNMGIILDNLDQPIGTLSGGQRQCVAIARAVYFGARVLILDEPTAALGVKQSGVVLKYVAAARERGLGVIFITHNPHHAYMVGDHFSVLRLGTLELSAERSEITLEELTNHMAGGTELVALKHELAQVRGVDVEELPEEDALQVGAPQANRPSPAPETSRTCHLSEHWVLPSSAPAKWARTMCADSSTSSAGHA</sequence>
<evidence type="ECO:0000256" key="3">
    <source>
        <dbReference type="SAM" id="MobiDB-lite"/>
    </source>
</evidence>
<dbReference type="PANTHER" id="PTHR43790:SF8">
    <property type="entry name" value="SUGAR ABC TRANSPORTER ATP-BINDING PROTEIN"/>
    <property type="match status" value="1"/>
</dbReference>
<dbReference type="CDD" id="cd03216">
    <property type="entry name" value="ABC_Carb_Monos_I"/>
    <property type="match status" value="1"/>
</dbReference>
<evidence type="ECO:0000256" key="2">
    <source>
        <dbReference type="ARBA" id="ARBA00022840"/>
    </source>
</evidence>
<feature type="region of interest" description="Disordered" evidence="3">
    <location>
        <begin position="1"/>
        <end position="22"/>
    </location>
</feature>
<accession>A0A1I2N144</accession>
<dbReference type="OrthoDB" id="7875923at2"/>